<dbReference type="SUPFAM" id="SSF51735">
    <property type="entry name" value="NAD(P)-binding Rossmann-fold domains"/>
    <property type="match status" value="1"/>
</dbReference>
<keyword evidence="4" id="KW-0456">Lyase</keyword>
<dbReference type="GO" id="GO:0070403">
    <property type="term" value="F:NAD+ binding"/>
    <property type="evidence" value="ECO:0007669"/>
    <property type="project" value="InterPro"/>
</dbReference>
<evidence type="ECO:0000313" key="6">
    <source>
        <dbReference type="EMBL" id="AMK59172.1"/>
    </source>
</evidence>
<dbReference type="Gene3D" id="3.40.50.720">
    <property type="entry name" value="NAD(P)-binding Rossmann-like Domain"/>
    <property type="match status" value="1"/>
</dbReference>
<dbReference type="GO" id="GO:0005737">
    <property type="term" value="C:cytoplasm"/>
    <property type="evidence" value="ECO:0007669"/>
    <property type="project" value="TreeGrafter"/>
</dbReference>
<evidence type="ECO:0000256" key="1">
    <source>
        <dbReference type="ARBA" id="ARBA00001911"/>
    </source>
</evidence>
<dbReference type="GO" id="GO:0042732">
    <property type="term" value="P:D-xylose metabolic process"/>
    <property type="evidence" value="ECO:0007669"/>
    <property type="project" value="InterPro"/>
</dbReference>
<proteinExistence type="predicted"/>
<evidence type="ECO:0000256" key="2">
    <source>
        <dbReference type="ARBA" id="ARBA00022793"/>
    </source>
</evidence>
<dbReference type="GO" id="GO:0048040">
    <property type="term" value="F:UDP-glucuronate decarboxylase activity"/>
    <property type="evidence" value="ECO:0007669"/>
    <property type="project" value="TreeGrafter"/>
</dbReference>
<keyword evidence="2" id="KW-0210">Decarboxylase</keyword>
<accession>A0A126SZR6</accession>
<dbReference type="InterPro" id="IPR001509">
    <property type="entry name" value="Epimerase_deHydtase"/>
</dbReference>
<comment type="cofactor">
    <cofactor evidence="1">
        <name>NAD(+)</name>
        <dbReference type="ChEBI" id="CHEBI:57540"/>
    </cofactor>
</comment>
<feature type="domain" description="NAD-dependent epimerase/dehydratase" evidence="5">
    <location>
        <begin position="3"/>
        <end position="246"/>
    </location>
</feature>
<evidence type="ECO:0000256" key="4">
    <source>
        <dbReference type="ARBA" id="ARBA00023239"/>
    </source>
</evidence>
<dbReference type="Pfam" id="PF01370">
    <property type="entry name" value="Epimerase"/>
    <property type="match status" value="1"/>
</dbReference>
<name>A0A126SZR6_9BACT</name>
<keyword evidence="3" id="KW-0520">NAD</keyword>
<dbReference type="InterPro" id="IPR036291">
    <property type="entry name" value="NAD(P)-bd_dom_sf"/>
</dbReference>
<evidence type="ECO:0000256" key="3">
    <source>
        <dbReference type="ARBA" id="ARBA00023027"/>
    </source>
</evidence>
<reference evidence="6" key="1">
    <citation type="journal article" date="2016" name="Appl. Environ. Microbiol.">
        <title>Functional Metagenomics of a Biostimulated Petroleum-Contaminated Soil Reveals an Extraordinary Diversity of Extradiol Dioxygenases.</title>
        <authorList>
            <person name="Terron-Gonzalez L."/>
            <person name="Martin-Cabello G."/>
            <person name="Ferrer M."/>
            <person name="Santero E."/>
        </authorList>
    </citation>
    <scope>NUCLEOTIDE SEQUENCE</scope>
</reference>
<protein>
    <submittedName>
        <fullName evidence="6">Nucleoside-diphosphate-sugar epimerase</fullName>
    </submittedName>
</protein>
<organism evidence="6">
    <name type="scientific">uncultured bacterium UPO43</name>
    <dbReference type="NCBI Taxonomy" id="1776968"/>
    <lineage>
        <taxon>Bacteria</taxon>
        <taxon>environmental samples</taxon>
    </lineage>
</organism>
<dbReference type="AlphaFoldDB" id="A0A126SZR6"/>
<sequence length="324" mass="35991">MHVLVTGGAGFIGSHVVEHHLGRGDQVQVLDDLSTGSRDNLAPFLDHPGFRFEAVDILQCASLDRFAAWADRIYHLAAAVGVKRVLAEPIKVLSTNIAGTERLLRAVHAGGWRPQIVLASSSEVYGLNPALRFEETMDLVFHYQRSSRWNYAISKLADESLGLSYYQRHGHRIIVARLFNTIGPRQTGRYGMVVPTFVAQAVAGQPLTVYGDGCQTRSFCDVRDMVVLLDRLADNPASYGEIVNVGHDREITITALAELVKTLATSASAVTYVPYRDAYGEDFEDTPRRRPALDKLCRLVDCQPRWTLEDTLTDLMQRSRAGKH</sequence>
<dbReference type="InterPro" id="IPR044516">
    <property type="entry name" value="UXS-like"/>
</dbReference>
<evidence type="ECO:0000259" key="5">
    <source>
        <dbReference type="Pfam" id="PF01370"/>
    </source>
</evidence>
<dbReference type="PANTHER" id="PTHR43078">
    <property type="entry name" value="UDP-GLUCURONIC ACID DECARBOXYLASE-RELATED"/>
    <property type="match status" value="1"/>
</dbReference>
<dbReference type="PANTHER" id="PTHR43078:SF6">
    <property type="entry name" value="UDP-GLUCURONIC ACID DECARBOXYLASE 1"/>
    <property type="match status" value="1"/>
</dbReference>
<dbReference type="EMBL" id="KU144971">
    <property type="protein sequence ID" value="AMK59172.1"/>
    <property type="molecule type" value="Genomic_DNA"/>
</dbReference>